<dbReference type="AlphaFoldDB" id="A0A7S9LM45"/>
<dbReference type="Gene3D" id="1.20.1270.180">
    <property type="match status" value="1"/>
</dbReference>
<feature type="chain" id="PRO_5031461113" evidence="1">
    <location>
        <begin position="23"/>
        <end position="156"/>
    </location>
</feature>
<accession>A0A7S9LM45</accession>
<feature type="signal peptide" evidence="1">
    <location>
        <begin position="1"/>
        <end position="22"/>
    </location>
</feature>
<organism evidence="3 4">
    <name type="scientific">Pseudomonas fulva</name>
    <dbReference type="NCBI Taxonomy" id="47880"/>
    <lineage>
        <taxon>Bacteria</taxon>
        <taxon>Pseudomonadati</taxon>
        <taxon>Pseudomonadota</taxon>
        <taxon>Gammaproteobacteria</taxon>
        <taxon>Pseudomonadales</taxon>
        <taxon>Pseudomonadaceae</taxon>
        <taxon>Pseudomonas</taxon>
    </lineage>
</organism>
<reference evidence="3 4" key="1">
    <citation type="submission" date="2020-11" db="EMBL/GenBank/DDBJ databases">
        <title>Pseudomonas fulva producing VIM-24.</title>
        <authorList>
            <person name="Liu S."/>
        </authorList>
    </citation>
    <scope>NUCLEOTIDE SEQUENCE [LARGE SCALE GENOMIC DNA]</scope>
    <source>
        <strain evidence="3 4">ZDHY414</strain>
    </source>
</reference>
<dbReference type="EMBL" id="CP064946">
    <property type="protein sequence ID" value="QPH51060.1"/>
    <property type="molecule type" value="Genomic_DNA"/>
</dbReference>
<evidence type="ECO:0000256" key="1">
    <source>
        <dbReference type="SAM" id="SignalP"/>
    </source>
</evidence>
<evidence type="ECO:0000313" key="4">
    <source>
        <dbReference type="Proteomes" id="UP000594430"/>
    </source>
</evidence>
<sequence length="156" mass="17020">MKTVIKAGIAGAVLAVVGAAHAELHGEEAEIAARDAAVRQYAAKLEADWQQCLRKPETKTTQDSAHCAYEMREAAKDAVEEKYQKALATAKGYVDEGSLPKNVPAMMPQAQAAWEKFVEADCDVVGALVTGTASSTYQIVCEYKHQIQRLHDLDEW</sequence>
<dbReference type="InterPro" id="IPR009739">
    <property type="entry name" value="LprI-like_N"/>
</dbReference>
<protein>
    <submittedName>
        <fullName evidence="3">DUF1311 domain-containing protein</fullName>
    </submittedName>
</protein>
<gene>
    <name evidence="3" type="ORF">IZU98_10390</name>
</gene>
<name>A0A7S9LM45_9PSED</name>
<proteinExistence type="predicted"/>
<evidence type="ECO:0000259" key="2">
    <source>
        <dbReference type="Pfam" id="PF07007"/>
    </source>
</evidence>
<feature type="domain" description="Lysozyme inhibitor LprI-like N-terminal" evidence="2">
    <location>
        <begin position="54"/>
        <end position="153"/>
    </location>
</feature>
<evidence type="ECO:0000313" key="3">
    <source>
        <dbReference type="EMBL" id="QPH51060.1"/>
    </source>
</evidence>
<dbReference type="Proteomes" id="UP000594430">
    <property type="component" value="Chromosome"/>
</dbReference>
<keyword evidence="1" id="KW-0732">Signal</keyword>
<dbReference type="RefSeq" id="WP_028687862.1">
    <property type="nucleotide sequence ID" value="NZ_CP014025.1"/>
</dbReference>
<dbReference type="Pfam" id="PF07007">
    <property type="entry name" value="LprI"/>
    <property type="match status" value="1"/>
</dbReference>